<dbReference type="RefSeq" id="WP_095744662.1">
    <property type="nucleotide sequence ID" value="NZ_CP023284.1"/>
</dbReference>
<evidence type="ECO:0000313" key="2">
    <source>
        <dbReference type="Proteomes" id="UP000217154"/>
    </source>
</evidence>
<sequence length="1194" mass="124318">MTILESDIKLVATQVMDDVPEGGGAPTSIVIPDGKSNAIMKDISEVDRAQGDVSIMKVAATVQTLNTDTALGGTVGIARPPLDPNVSVALFVTNDFFDRRAAIQARMEAYTTPGEEFTGYLLANHVQGQKSLVIFQRPGATPPTVNSTLQISGGGNTDAVRLVSVKVESRTYSYSTSGSFVDYQAQVCVCELQNGLKHDFAGTPANRLFERTQTSAAINRMLVADAARFYGVSRLVVNAATGDLSVKVDRIDTQIAPTSTTEISITDTSAAGSSIALVRSGAGVVTLTTAALMGPNATFTLGNPFYAGTLSIATSAGTITDDGGRLKLGALTIGTASYVGGTLTFASDAPQITGTKAITFGPAAAPIELADSASIAVSAENRRVNYPLTILPPPAPGTLRVAYRAGANWYELADDGAGRLRGADSSIGSGAVDYTTGTVAPTLGVLPDVGSEVLYFWGGKVNYRDRSGTLPSAVLVRLALDSQAAQAGTITVDWNDGAAKQASDNGSGLLTGDGTGPVNYAASTIDLRPNTLPASSVAFTVGYSHGTPETKAFPAPARDVDGGITLNLGKTNIAPRSVALSWNLVLMSTGGVPADMWAPQNFASTKTITDNGSGKLVDGLGVEFGTITYATGVAKLYPEAVVTVPVPQWAVNQLGVLGTVLSPNLPGAFRNTLTGYTYVPLNATLPADASALVTADFRVAGAGTAKSQVFNQPKLSIQLLPNASEAGVPGSVNFTVGGKTYFDRAGSLYTDLDPATGAATQAGSYDYATNTASLDAWPASASSTVTVNSLLTSLNGQPVEYVVFRTPVAPVAPGTLQLLATKLNGGTINVTADLTGLISGANVRGTIEVSTGVVKVRFGDWVTAAGNESEPWYDPEAVGSDGKIWKPVPVFASTIRYNAVAVTSLPVDATLLGLDPVRFPADCRVPHFWKGGLVVIGNTRRLPAAVVSNGQTLDAGRERLSRTRLLGSDGLAIETGYTRNLDAGTLTVTDASAFAQPVVYEHTIEDMLTVTDVSIDGRLSFASRLSHDYAAGETFVSSVIRMGDVKARVSLLFDQQSWTGQWSDSLQGNPADPTFNDIDYPITVTNKGAVTERWRIQINNGGTTYNLIGEHVGQIVTGQSLSADCEPIGPSGVPYMRIPAAGFGSGGWPPGSVIRFNTVGATFPFVVIRTVQMGAVTVLDDSFELLVRIGVDRP</sequence>
<evidence type="ECO:0008006" key="3">
    <source>
        <dbReference type="Google" id="ProtNLM"/>
    </source>
</evidence>
<dbReference type="KEGG" id="vbo:CKY39_12355"/>
<evidence type="ECO:0000313" key="1">
    <source>
        <dbReference type="EMBL" id="ATA53922.1"/>
    </source>
</evidence>
<protein>
    <recommendedName>
        <fullName evidence="3">Curculin (Mannose-binding) lectin protein</fullName>
    </recommendedName>
</protein>
<name>A0A250DI44_9BURK</name>
<reference evidence="1 2" key="1">
    <citation type="submission" date="2017-09" db="EMBL/GenBank/DDBJ databases">
        <title>The diverse metabolic capabilities of V. boronicumulans make it an excellent choice for continued studies on novel biodegradation.</title>
        <authorList>
            <person name="Sun S."/>
        </authorList>
    </citation>
    <scope>NUCLEOTIDE SEQUENCE [LARGE SCALE GENOMIC DNA]</scope>
    <source>
        <strain evidence="1 2">J1</strain>
    </source>
</reference>
<accession>A0A250DI44</accession>
<dbReference type="Proteomes" id="UP000217154">
    <property type="component" value="Chromosome"/>
</dbReference>
<dbReference type="EMBL" id="CP023284">
    <property type="protein sequence ID" value="ATA53922.1"/>
    <property type="molecule type" value="Genomic_DNA"/>
</dbReference>
<organism evidence="1 2">
    <name type="scientific">Variovorax boronicumulans</name>
    <dbReference type="NCBI Taxonomy" id="436515"/>
    <lineage>
        <taxon>Bacteria</taxon>
        <taxon>Pseudomonadati</taxon>
        <taxon>Pseudomonadota</taxon>
        <taxon>Betaproteobacteria</taxon>
        <taxon>Burkholderiales</taxon>
        <taxon>Comamonadaceae</taxon>
        <taxon>Variovorax</taxon>
    </lineage>
</organism>
<proteinExistence type="predicted"/>
<gene>
    <name evidence="1" type="ORF">CKY39_12355</name>
</gene>
<dbReference type="AlphaFoldDB" id="A0A250DI44"/>